<dbReference type="SMART" id="SM00382">
    <property type="entry name" value="AAA"/>
    <property type="match status" value="2"/>
</dbReference>
<evidence type="ECO:0000313" key="7">
    <source>
        <dbReference type="Proteomes" id="UP000323039"/>
    </source>
</evidence>
<comment type="caution">
    <text evidence="6">The sequence shown here is derived from an EMBL/GenBank/DDBJ whole genome shotgun (WGS) entry which is preliminary data.</text>
</comment>
<feature type="domain" description="ABC transporter" evidence="5">
    <location>
        <begin position="4"/>
        <end position="252"/>
    </location>
</feature>
<keyword evidence="4" id="KW-0175">Coiled coil</keyword>
<dbReference type="FunFam" id="3.40.50.300:FF:000309">
    <property type="entry name" value="ABC transporter ATP-binding protein"/>
    <property type="match status" value="1"/>
</dbReference>
<keyword evidence="1" id="KW-0677">Repeat</keyword>
<dbReference type="PANTHER" id="PTHR42855">
    <property type="entry name" value="ABC TRANSPORTER ATP-BINDING SUBUNIT"/>
    <property type="match status" value="1"/>
</dbReference>
<feature type="coiled-coil region" evidence="4">
    <location>
        <begin position="562"/>
        <end position="617"/>
    </location>
</feature>
<accession>A0A5B0DL43</accession>
<dbReference type="GO" id="GO:0016887">
    <property type="term" value="F:ATP hydrolysis activity"/>
    <property type="evidence" value="ECO:0007669"/>
    <property type="project" value="InterPro"/>
</dbReference>
<dbReference type="InterPro" id="IPR003593">
    <property type="entry name" value="AAA+_ATPase"/>
</dbReference>
<dbReference type="GO" id="GO:0003677">
    <property type="term" value="F:DNA binding"/>
    <property type="evidence" value="ECO:0007669"/>
    <property type="project" value="InterPro"/>
</dbReference>
<dbReference type="CDD" id="cd03221">
    <property type="entry name" value="ABCF_EF-3"/>
    <property type="match status" value="2"/>
</dbReference>
<dbReference type="SUPFAM" id="SSF52540">
    <property type="entry name" value="P-loop containing nucleoside triphosphate hydrolases"/>
    <property type="match status" value="2"/>
</dbReference>
<keyword evidence="3 6" id="KW-0067">ATP-binding</keyword>
<dbReference type="InterPro" id="IPR051309">
    <property type="entry name" value="ABCF_ATPase"/>
</dbReference>
<dbReference type="Gene3D" id="3.40.50.300">
    <property type="entry name" value="P-loop containing nucleotide triphosphate hydrolases"/>
    <property type="match status" value="2"/>
</dbReference>
<gene>
    <name evidence="6" type="ORF">FXF62_00560</name>
</gene>
<evidence type="ECO:0000256" key="1">
    <source>
        <dbReference type="ARBA" id="ARBA00022737"/>
    </source>
</evidence>
<evidence type="ECO:0000256" key="4">
    <source>
        <dbReference type="SAM" id="Coils"/>
    </source>
</evidence>
<dbReference type="InterPro" id="IPR032524">
    <property type="entry name" value="ABC_tran_C"/>
</dbReference>
<name>A0A5B0DL43_STRCR</name>
<feature type="domain" description="ABC transporter" evidence="5">
    <location>
        <begin position="317"/>
        <end position="534"/>
    </location>
</feature>
<dbReference type="RefSeq" id="WP_149517244.1">
    <property type="nucleotide sequence ID" value="NZ_VSJJ01000001.1"/>
</dbReference>
<dbReference type="PROSITE" id="PS50893">
    <property type="entry name" value="ABC_TRANSPORTER_2"/>
    <property type="match status" value="2"/>
</dbReference>
<evidence type="ECO:0000259" key="5">
    <source>
        <dbReference type="PROSITE" id="PS50893"/>
    </source>
</evidence>
<dbReference type="FunFam" id="3.40.50.300:FF:000011">
    <property type="entry name" value="Putative ABC transporter ATP-binding component"/>
    <property type="match status" value="1"/>
</dbReference>
<dbReference type="InterPro" id="IPR037118">
    <property type="entry name" value="Val-tRNA_synth_C_sf"/>
</dbReference>
<proteinExistence type="predicted"/>
<dbReference type="CDD" id="cd01120">
    <property type="entry name" value="RecA-like_superfamily"/>
    <property type="match status" value="1"/>
</dbReference>
<dbReference type="InterPro" id="IPR032781">
    <property type="entry name" value="ABC_tran_Xtn"/>
</dbReference>
<dbReference type="Pfam" id="PF00005">
    <property type="entry name" value="ABC_tran"/>
    <property type="match status" value="2"/>
</dbReference>
<dbReference type="InterPro" id="IPR027417">
    <property type="entry name" value="P-loop_NTPase"/>
</dbReference>
<evidence type="ECO:0000256" key="3">
    <source>
        <dbReference type="ARBA" id="ARBA00022840"/>
    </source>
</evidence>
<dbReference type="Pfam" id="PF16326">
    <property type="entry name" value="ABC_tran_CTD"/>
    <property type="match status" value="1"/>
</dbReference>
<dbReference type="InterPro" id="IPR003439">
    <property type="entry name" value="ABC_transporter-like_ATP-bd"/>
</dbReference>
<evidence type="ECO:0000256" key="2">
    <source>
        <dbReference type="ARBA" id="ARBA00022741"/>
    </source>
</evidence>
<dbReference type="Pfam" id="PF12848">
    <property type="entry name" value="ABC_tran_Xtn"/>
    <property type="match status" value="1"/>
</dbReference>
<organism evidence="6 7">
    <name type="scientific">Streptococcus cristatus</name>
    <dbReference type="NCBI Taxonomy" id="45634"/>
    <lineage>
        <taxon>Bacteria</taxon>
        <taxon>Bacillati</taxon>
        <taxon>Bacillota</taxon>
        <taxon>Bacilli</taxon>
        <taxon>Lactobacillales</taxon>
        <taxon>Streptococcaceae</taxon>
        <taxon>Streptococcus</taxon>
    </lineage>
</organism>
<dbReference type="EMBL" id="VSJJ01000001">
    <property type="protein sequence ID" value="KAA0967203.1"/>
    <property type="molecule type" value="Genomic_DNA"/>
</dbReference>
<evidence type="ECO:0000313" key="6">
    <source>
        <dbReference type="EMBL" id="KAA0967203.1"/>
    </source>
</evidence>
<keyword evidence="2" id="KW-0547">Nucleotide-binding</keyword>
<dbReference type="Proteomes" id="UP000323039">
    <property type="component" value="Unassembled WGS sequence"/>
</dbReference>
<dbReference type="AlphaFoldDB" id="A0A5B0DL43"/>
<dbReference type="GO" id="GO:0005524">
    <property type="term" value="F:ATP binding"/>
    <property type="evidence" value="ECO:0007669"/>
    <property type="project" value="UniProtKB-KW"/>
</dbReference>
<dbReference type="PANTHER" id="PTHR42855:SF1">
    <property type="entry name" value="ABC TRANSPORTER DOMAIN-CONTAINING PROTEIN"/>
    <property type="match status" value="1"/>
</dbReference>
<sequence>MSDFIVEKLTKSVGDKTVFQEISFIIHDLDRIGLIGVNGTGKTTLLDVLSGKSGFDGDVYPFSAKSDYKISYLTQEPDFDEDKTVLDTVLSSDLREMQLIREYELLMAAYDEAKQARLDKVMAEMDSLHAWEIESQVKTVLSKLGISDLAAKISQLSGGLRRRVQLAQVLLSEADLLLLDEPTNHLDIDTIEWLTNFLKNSKKTVLFITHDRYFLDNISTRIFELDGGSLIEYQGNYQDYVRLKAEQDERDAALLHKKQQLYKQELSWMRRQPQARATKQQARINRFHDLKSDLAGQTNQTDLEMNFETSRIGKKVIEFKDVDFAYGEKQILSHFNLLLQNKDRLGIVGDNGVGKSTLLNLIAGQLQPQSGQIIIGETVRVAYFSQQIEGLDESKRVINYLQEVAEEVKTGSGTTSIAELLEQFLFPRSSHGTLIEKLSGGEKKRLYLLKLLLEKPNVLLLDEPTNDLDIATLTVLENFLQGFAGPVITVSHDRYFLDKVASKILAFEDGQVREFFGNYTDYLDEKAFRQSSAAISQKKEKEKPVKAREQKKRMSYFEKQEWETIEADIEELEARIAAIETEMEQNGSDFTKLSELQKELDDKNEKLLEKYERYEYLSELE</sequence>
<protein>
    <submittedName>
        <fullName evidence="6">ABC-F family ATP-binding cassette domain-containing protein</fullName>
    </submittedName>
</protein>
<dbReference type="Gene3D" id="1.10.287.380">
    <property type="entry name" value="Valyl-tRNA synthetase, C-terminal domain"/>
    <property type="match status" value="1"/>
</dbReference>
<reference evidence="6 7" key="1">
    <citation type="submission" date="2019-08" db="EMBL/GenBank/DDBJ databases">
        <title>Genome sequence and analysis of Streptococcus cristatus strain S22 isolated from throat swab of children scarlet fever in Hangzhou, China.</title>
        <authorList>
            <person name="Huang Y."/>
            <person name="Xie L."/>
        </authorList>
    </citation>
    <scope>NUCLEOTIDE SEQUENCE [LARGE SCALE GENOMIC DNA]</scope>
    <source>
        <strain evidence="6 7">S22</strain>
    </source>
</reference>